<dbReference type="EMBL" id="JABVXQ010000007">
    <property type="protein sequence ID" value="KAF6099998.1"/>
    <property type="molecule type" value="Genomic_DNA"/>
</dbReference>
<dbReference type="Proteomes" id="UP000664940">
    <property type="component" value="Unassembled WGS sequence"/>
</dbReference>
<comment type="caution">
    <text evidence="1">The sequence shown here is derived from an EMBL/GenBank/DDBJ whole genome shotgun (WGS) entry which is preliminary data.</text>
</comment>
<evidence type="ECO:0000313" key="2">
    <source>
        <dbReference type="Proteomes" id="UP000664940"/>
    </source>
</evidence>
<organism evidence="1 2">
    <name type="scientific">Phyllostomus discolor</name>
    <name type="common">pale spear-nosed bat</name>
    <dbReference type="NCBI Taxonomy" id="89673"/>
    <lineage>
        <taxon>Eukaryota</taxon>
        <taxon>Metazoa</taxon>
        <taxon>Chordata</taxon>
        <taxon>Craniata</taxon>
        <taxon>Vertebrata</taxon>
        <taxon>Euteleostomi</taxon>
        <taxon>Mammalia</taxon>
        <taxon>Eutheria</taxon>
        <taxon>Laurasiatheria</taxon>
        <taxon>Chiroptera</taxon>
        <taxon>Yangochiroptera</taxon>
        <taxon>Phyllostomidae</taxon>
        <taxon>Phyllostominae</taxon>
        <taxon>Phyllostomus</taxon>
    </lineage>
</organism>
<gene>
    <name evidence="1" type="ORF">HJG60_011714</name>
</gene>
<dbReference type="AlphaFoldDB" id="A0A833ZVX6"/>
<proteinExistence type="predicted"/>
<accession>A0A833ZVX6</accession>
<sequence>MSSSRASPQLMPLQHGKLLTASSSSNLSPPQCPLKFPLPVLSYLYGRAVSAPLCEITEFILSYSEPQHSCFLSPATSKRNASPSRGTVAHLWSGLETLQNIPRSLFFSDQGTPCTTMSRLFTCFFPLLTRFLRRGSRLCIVVTPHAGTEEVSQ</sequence>
<evidence type="ECO:0000313" key="1">
    <source>
        <dbReference type="EMBL" id="KAF6099998.1"/>
    </source>
</evidence>
<name>A0A833ZVX6_9CHIR</name>
<protein>
    <submittedName>
        <fullName evidence="1">Uncharacterized protein</fullName>
    </submittedName>
</protein>
<reference evidence="1 2" key="1">
    <citation type="journal article" date="2020" name="Nature">
        <title>Six reference-quality genomes reveal evolution of bat adaptations.</title>
        <authorList>
            <person name="Jebb D."/>
            <person name="Huang Z."/>
            <person name="Pippel M."/>
            <person name="Hughes G.M."/>
            <person name="Lavrichenko K."/>
            <person name="Devanna P."/>
            <person name="Winkler S."/>
            <person name="Jermiin L.S."/>
            <person name="Skirmuntt E.C."/>
            <person name="Katzourakis A."/>
            <person name="Burkitt-Gray L."/>
            <person name="Ray D.A."/>
            <person name="Sullivan K.A.M."/>
            <person name="Roscito J.G."/>
            <person name="Kirilenko B.M."/>
            <person name="Davalos L.M."/>
            <person name="Corthals A.P."/>
            <person name="Power M.L."/>
            <person name="Jones G."/>
            <person name="Ransome R.D."/>
            <person name="Dechmann D.K.N."/>
            <person name="Locatelli A.G."/>
            <person name="Puechmaille S.J."/>
            <person name="Fedrigo O."/>
            <person name="Jarvis E.D."/>
            <person name="Hiller M."/>
            <person name="Vernes S.C."/>
            <person name="Myers E.W."/>
            <person name="Teeling E.C."/>
        </authorList>
    </citation>
    <scope>NUCLEOTIDE SEQUENCE [LARGE SCALE GENOMIC DNA]</scope>
    <source>
        <strain evidence="1">Bat1K_MPI-CBG_1</strain>
    </source>
</reference>